<evidence type="ECO:0000313" key="2">
    <source>
        <dbReference type="Proteomes" id="UP000271889"/>
    </source>
</evidence>
<organism evidence="1 2">
    <name type="scientific">Cylicostephanus goldi</name>
    <name type="common">Nematode worm</name>
    <dbReference type="NCBI Taxonomy" id="71465"/>
    <lineage>
        <taxon>Eukaryota</taxon>
        <taxon>Metazoa</taxon>
        <taxon>Ecdysozoa</taxon>
        <taxon>Nematoda</taxon>
        <taxon>Chromadorea</taxon>
        <taxon>Rhabditida</taxon>
        <taxon>Rhabditina</taxon>
        <taxon>Rhabditomorpha</taxon>
        <taxon>Strongyloidea</taxon>
        <taxon>Strongylidae</taxon>
        <taxon>Cylicostephanus</taxon>
    </lineage>
</organism>
<name>A0A3P7MWY3_CYLGO</name>
<reference evidence="1 2" key="1">
    <citation type="submission" date="2018-11" db="EMBL/GenBank/DDBJ databases">
        <authorList>
            <consortium name="Pathogen Informatics"/>
        </authorList>
    </citation>
    <scope>NUCLEOTIDE SEQUENCE [LARGE SCALE GENOMIC DNA]</scope>
</reference>
<protein>
    <recommendedName>
        <fullName evidence="3">Serine-threonine/tyrosine-protein kinase catalytic domain-containing protein</fullName>
    </recommendedName>
</protein>
<dbReference type="EMBL" id="UYRV01106897">
    <property type="protein sequence ID" value="VDN22861.1"/>
    <property type="molecule type" value="Genomic_DNA"/>
</dbReference>
<gene>
    <name evidence="1" type="ORF">CGOC_LOCUS9424</name>
</gene>
<evidence type="ECO:0008006" key="3">
    <source>
        <dbReference type="Google" id="ProtNLM"/>
    </source>
</evidence>
<sequence>MTALKSKILMCLSSNPKSRASAKKLEKEIVSINFAAPVSVAGTSSVLV</sequence>
<accession>A0A3P7MWY3</accession>
<evidence type="ECO:0000313" key="1">
    <source>
        <dbReference type="EMBL" id="VDN22861.1"/>
    </source>
</evidence>
<keyword evidence="2" id="KW-1185">Reference proteome</keyword>
<dbReference type="AlphaFoldDB" id="A0A3P7MWY3"/>
<dbReference type="Proteomes" id="UP000271889">
    <property type="component" value="Unassembled WGS sequence"/>
</dbReference>
<proteinExistence type="predicted"/>